<organism evidence="2 3">
    <name type="scientific">Prorocentrum cordatum</name>
    <dbReference type="NCBI Taxonomy" id="2364126"/>
    <lineage>
        <taxon>Eukaryota</taxon>
        <taxon>Sar</taxon>
        <taxon>Alveolata</taxon>
        <taxon>Dinophyceae</taxon>
        <taxon>Prorocentrales</taxon>
        <taxon>Prorocentraceae</taxon>
        <taxon>Prorocentrum</taxon>
    </lineage>
</organism>
<feature type="region of interest" description="Disordered" evidence="1">
    <location>
        <begin position="86"/>
        <end position="112"/>
    </location>
</feature>
<evidence type="ECO:0000256" key="1">
    <source>
        <dbReference type="SAM" id="MobiDB-lite"/>
    </source>
</evidence>
<feature type="compositionally biased region" description="Low complexity" evidence="1">
    <location>
        <begin position="94"/>
        <end position="105"/>
    </location>
</feature>
<reference evidence="2" key="1">
    <citation type="submission" date="2023-10" db="EMBL/GenBank/DDBJ databases">
        <authorList>
            <person name="Chen Y."/>
            <person name="Shah S."/>
            <person name="Dougan E. K."/>
            <person name="Thang M."/>
            <person name="Chan C."/>
        </authorList>
    </citation>
    <scope>NUCLEOTIDE SEQUENCE [LARGE SCALE GENOMIC DNA]</scope>
</reference>
<evidence type="ECO:0000313" key="3">
    <source>
        <dbReference type="Proteomes" id="UP001189429"/>
    </source>
</evidence>
<protein>
    <submittedName>
        <fullName evidence="2">Uncharacterized protein</fullName>
    </submittedName>
</protein>
<feature type="non-terminal residue" evidence="2">
    <location>
        <position position="112"/>
    </location>
</feature>
<evidence type="ECO:0000313" key="2">
    <source>
        <dbReference type="EMBL" id="CAK0855242.1"/>
    </source>
</evidence>
<gene>
    <name evidence="2" type="ORF">PCOR1329_LOCUS46032</name>
</gene>
<name>A0ABN9UBK9_9DINO</name>
<dbReference type="EMBL" id="CAUYUJ010015532">
    <property type="protein sequence ID" value="CAK0855242.1"/>
    <property type="molecule type" value="Genomic_DNA"/>
</dbReference>
<feature type="region of interest" description="Disordered" evidence="1">
    <location>
        <begin position="1"/>
        <end position="29"/>
    </location>
</feature>
<keyword evidence="3" id="KW-1185">Reference proteome</keyword>
<dbReference type="Proteomes" id="UP001189429">
    <property type="component" value="Unassembled WGS sequence"/>
</dbReference>
<comment type="caution">
    <text evidence="2">The sequence shown here is derived from an EMBL/GenBank/DDBJ whole genome shotgun (WGS) entry which is preliminary data.</text>
</comment>
<accession>A0ABN9UBK9</accession>
<sequence length="112" mass="11320">MPLKASKRAAAPATAGKPRKAAKTAEQHGERLQGVMRAVEGVTGLPASCRAMLLAVLPPSLGAAADARHPLQAHAVGLVAEALAQARSEKEAAGRGAQPRGRATAQSGRTEG</sequence>
<proteinExistence type="predicted"/>